<dbReference type="PANTHER" id="PTHR22597">
    <property type="entry name" value="POLYCOMB GROUP PROTEIN"/>
    <property type="match status" value="1"/>
</dbReference>
<reference evidence="4 5" key="1">
    <citation type="journal article" date="2004" name="Science">
        <title>The Ashbya gossypii genome as a tool for mapping the ancient Saccharomyces cerevisiae genome.</title>
        <authorList>
            <person name="Dietrich F.S."/>
            <person name="Voegeli S."/>
            <person name="Brachat S."/>
            <person name="Lerch A."/>
            <person name="Gates K."/>
            <person name="Steiner S."/>
            <person name="Mohr C."/>
            <person name="Pohlmann R."/>
            <person name="Luedi P."/>
            <person name="Choi S."/>
            <person name="Wing R.A."/>
            <person name="Flavier A."/>
            <person name="Gaffney T.D."/>
            <person name="Philippsen P."/>
        </authorList>
    </citation>
    <scope>NUCLEOTIDE SEQUENCE [LARGE SCALE GENOMIC DNA]</scope>
    <source>
        <strain evidence="5">ATCC 10895 / CBS 109.51 / FGSC 9923 / NRRL Y-1056</strain>
    </source>
</reference>
<dbReference type="GO" id="GO:0016586">
    <property type="term" value="C:RSC-type complex"/>
    <property type="evidence" value="ECO:0000318"/>
    <property type="project" value="GO_Central"/>
</dbReference>
<proteinExistence type="predicted"/>
<feature type="region of interest" description="Disordered" evidence="3">
    <location>
        <begin position="1"/>
        <end position="191"/>
    </location>
</feature>
<feature type="compositionally biased region" description="Basic and acidic residues" evidence="3">
    <location>
        <begin position="82"/>
        <end position="100"/>
    </location>
</feature>
<evidence type="ECO:0000313" key="4">
    <source>
        <dbReference type="EMBL" id="AAS50729.1"/>
    </source>
</evidence>
<dbReference type="EMBL" id="AE016815">
    <property type="protein sequence ID" value="AAS50729.1"/>
    <property type="molecule type" value="Genomic_DNA"/>
</dbReference>
<dbReference type="GO" id="GO:0031490">
    <property type="term" value="F:chromatin DNA binding"/>
    <property type="evidence" value="ECO:0000318"/>
    <property type="project" value="GO_Central"/>
</dbReference>
<keyword evidence="1" id="KW-0805">Transcription regulation</keyword>
<dbReference type="Pfam" id="PF08624">
    <property type="entry name" value="CRC_subunit"/>
    <property type="match status" value="1"/>
</dbReference>
<evidence type="ECO:0000256" key="3">
    <source>
        <dbReference type="SAM" id="MobiDB-lite"/>
    </source>
</evidence>
<protein>
    <submittedName>
        <fullName evidence="4">ABL042Wp</fullName>
    </submittedName>
</protein>
<sequence>MSREAKAPKVTFKDMHDEEGEDHSTSGQYGLKANYEADGGNNDKENDGDREYEDDEEEEDEEEEDGDDSRQDTSGNDENGDGNERGAESGRRHMGQRADDGVVIPNRPQGEVRMTLIDPKNMPRTPTRGRPPKRKFGRSASPDLSKAGPGFTTSIPGNSKRPRLPYPVDERGNPLPVINDEYTLPDDPEGERKITRDGDLLGGRQFLVRTFTLTGRGQTKYMLSTEPARAVGFRDSYLFFQYHPNLYKLVISQDERNDLIDRGVIPYSYRSRAIALVTARSVYKEFGAHIIVDGKNITDDYYATKLRAEGKLVEGTYAREPISKNGTRSDGWDYPQSNINPARNAVEFFDKKNHNIAPGSNISATNWLYQHAAACSRFNSDLFYDRERVLLIENLGLRDPYTNTLHLPQSTQSSKVLAFRKLRPETDQIIYSTHIHDSDVARRKTGLADVPPELFEDIVSDEVKEAILKQQEFERTN</sequence>
<accession>Q75DQ9</accession>
<dbReference type="PANTHER" id="PTHR22597:SF3">
    <property type="entry name" value="CHROMATIN STRUCTURE-REMODELING COMPLEX SUBUNIT RSC7"/>
    <property type="match status" value="1"/>
</dbReference>
<dbReference type="GO" id="GO:0006337">
    <property type="term" value="P:nucleosome disassembly"/>
    <property type="evidence" value="ECO:0007669"/>
    <property type="project" value="EnsemblFungi"/>
</dbReference>
<dbReference type="Proteomes" id="UP000000591">
    <property type="component" value="Chromosome II"/>
</dbReference>
<keyword evidence="2" id="KW-0804">Transcription</keyword>
<dbReference type="OrthoDB" id="5598844at2759"/>
<dbReference type="KEGG" id="ago:AGOS_ABL042W"/>
<dbReference type="RefSeq" id="NP_982905.1">
    <property type="nucleotide sequence ID" value="NM_208258.1"/>
</dbReference>
<dbReference type="GO" id="GO:0005634">
    <property type="term" value="C:nucleus"/>
    <property type="evidence" value="ECO:0000318"/>
    <property type="project" value="GO_Central"/>
</dbReference>
<gene>
    <name evidence="4" type="ORF">AGOS_ABL042W</name>
</gene>
<dbReference type="FunCoup" id="Q75DQ9">
    <property type="interactions" value="401"/>
</dbReference>
<keyword evidence="5" id="KW-1185">Reference proteome</keyword>
<dbReference type="eggNOG" id="ENOG502QW07">
    <property type="taxonomic scope" value="Eukaryota"/>
</dbReference>
<dbReference type="OMA" id="STNWLYQ"/>
<organism evidence="4 5">
    <name type="scientific">Eremothecium gossypii (strain ATCC 10895 / CBS 109.51 / FGSC 9923 / NRRL Y-1056)</name>
    <name type="common">Yeast</name>
    <name type="synonym">Ashbya gossypii</name>
    <dbReference type="NCBI Taxonomy" id="284811"/>
    <lineage>
        <taxon>Eukaryota</taxon>
        <taxon>Fungi</taxon>
        <taxon>Dikarya</taxon>
        <taxon>Ascomycota</taxon>
        <taxon>Saccharomycotina</taxon>
        <taxon>Saccharomycetes</taxon>
        <taxon>Saccharomycetales</taxon>
        <taxon>Saccharomycetaceae</taxon>
        <taxon>Eremothecium</taxon>
    </lineage>
</organism>
<dbReference type="HOGENOM" id="CLU_022149_1_0_1"/>
<reference evidence="5" key="2">
    <citation type="journal article" date="2013" name="G3 (Bethesda)">
        <title>Genomes of Ashbya fungi isolated from insects reveal four mating-type loci, numerous translocations, lack of transposons, and distinct gene duplications.</title>
        <authorList>
            <person name="Dietrich F.S."/>
            <person name="Voegeli S."/>
            <person name="Kuo S."/>
            <person name="Philippsen P."/>
        </authorList>
    </citation>
    <scope>GENOME REANNOTATION</scope>
    <source>
        <strain evidence="5">ATCC 10895 / CBS 109.51 / FGSC 9923 / NRRL Y-1056</strain>
    </source>
</reference>
<dbReference type="InterPro" id="IPR013933">
    <property type="entry name" value="CRC_Rsc7/Swp82"/>
</dbReference>
<evidence type="ECO:0000256" key="2">
    <source>
        <dbReference type="ARBA" id="ARBA00023163"/>
    </source>
</evidence>
<dbReference type="GeneID" id="4618988"/>
<evidence type="ECO:0000256" key="1">
    <source>
        <dbReference type="ARBA" id="ARBA00023015"/>
    </source>
</evidence>
<dbReference type="STRING" id="284811.Q75DQ9"/>
<dbReference type="GO" id="GO:0006368">
    <property type="term" value="P:transcription elongation by RNA polymerase II"/>
    <property type="evidence" value="ECO:0007669"/>
    <property type="project" value="EnsemblFungi"/>
</dbReference>
<dbReference type="AlphaFoldDB" id="Q75DQ9"/>
<dbReference type="InParanoid" id="Q75DQ9"/>
<feature type="compositionally biased region" description="Acidic residues" evidence="3">
    <location>
        <begin position="50"/>
        <end position="67"/>
    </location>
</feature>
<feature type="compositionally biased region" description="Basic and acidic residues" evidence="3">
    <location>
        <begin position="1"/>
        <end position="16"/>
    </location>
</feature>
<name>Q75DQ9_EREGS</name>
<evidence type="ECO:0000313" key="5">
    <source>
        <dbReference type="Proteomes" id="UP000000591"/>
    </source>
</evidence>